<evidence type="ECO:0008006" key="4">
    <source>
        <dbReference type="Google" id="ProtNLM"/>
    </source>
</evidence>
<proteinExistence type="predicted"/>
<sequence>MINLFSLLYLLTVVVANLAFAHFMQGEDMKQLLIVDGVICFLMIGFDMAIRDKLHDAWEHRGLFWKMPALIFAGSVASYVINKDAAQVALASFTAFAAAGFIDFLVYHALRHNSHWLRVNGSNLLSAAVDSLVFPFIAFGLPMQWNFFSVEFITKVLGGIVWFVLLGLIWQQRKYFSASQR</sequence>
<dbReference type="OrthoDB" id="1796647at2"/>
<accession>A0A345DBW5</accession>
<dbReference type="RefSeq" id="WP_114563004.1">
    <property type="nucleotide sequence ID" value="NZ_CP031124.1"/>
</dbReference>
<evidence type="ECO:0000256" key="1">
    <source>
        <dbReference type="SAM" id="Phobius"/>
    </source>
</evidence>
<keyword evidence="1" id="KW-1133">Transmembrane helix</keyword>
<dbReference type="Pfam" id="PF02592">
    <property type="entry name" value="Vut_1"/>
    <property type="match status" value="1"/>
</dbReference>
<dbReference type="AlphaFoldDB" id="A0A345DBW5"/>
<name>A0A345DBW5_9BURK</name>
<dbReference type="EMBL" id="CP031124">
    <property type="protein sequence ID" value="AXF85853.1"/>
    <property type="molecule type" value="Genomic_DNA"/>
</dbReference>
<protein>
    <recommendedName>
        <fullName evidence="4">Queuosine precursor transporter</fullName>
    </recommendedName>
</protein>
<gene>
    <name evidence="2" type="ORF">DTO96_101593</name>
</gene>
<dbReference type="KEGG" id="hyf:DTO96_101593"/>
<evidence type="ECO:0000313" key="2">
    <source>
        <dbReference type="EMBL" id="AXF85853.1"/>
    </source>
</evidence>
<keyword evidence="1" id="KW-0812">Transmembrane</keyword>
<dbReference type="Proteomes" id="UP000252182">
    <property type="component" value="Chromosome"/>
</dbReference>
<keyword evidence="3" id="KW-1185">Reference proteome</keyword>
<keyword evidence="1" id="KW-0472">Membrane</keyword>
<organism evidence="2 3">
    <name type="scientific">Ephemeroptericola cinctiostellae</name>
    <dbReference type="NCBI Taxonomy" id="2268024"/>
    <lineage>
        <taxon>Bacteria</taxon>
        <taxon>Pseudomonadati</taxon>
        <taxon>Pseudomonadota</taxon>
        <taxon>Betaproteobacteria</taxon>
        <taxon>Burkholderiales</taxon>
        <taxon>Burkholderiaceae</taxon>
        <taxon>Ephemeroptericola</taxon>
    </lineage>
</organism>
<feature type="transmembrane region" description="Helical" evidence="1">
    <location>
        <begin position="122"/>
        <end position="141"/>
    </location>
</feature>
<feature type="transmembrane region" description="Helical" evidence="1">
    <location>
        <begin position="87"/>
        <end position="110"/>
    </location>
</feature>
<feature type="transmembrane region" description="Helical" evidence="1">
    <location>
        <begin position="31"/>
        <end position="50"/>
    </location>
</feature>
<feature type="transmembrane region" description="Helical" evidence="1">
    <location>
        <begin position="147"/>
        <end position="170"/>
    </location>
</feature>
<evidence type="ECO:0000313" key="3">
    <source>
        <dbReference type="Proteomes" id="UP000252182"/>
    </source>
</evidence>
<dbReference type="InterPro" id="IPR003744">
    <property type="entry name" value="YhhQ"/>
</dbReference>
<reference evidence="3" key="1">
    <citation type="submission" date="2018-07" db="EMBL/GenBank/DDBJ databases">
        <authorList>
            <person name="Kim H."/>
        </authorList>
    </citation>
    <scope>NUCLEOTIDE SEQUENCE [LARGE SCALE GENOMIC DNA]</scope>
    <source>
        <strain evidence="3">F02</strain>
    </source>
</reference>
<feature type="transmembrane region" description="Helical" evidence="1">
    <location>
        <begin position="62"/>
        <end position="81"/>
    </location>
</feature>